<dbReference type="AlphaFoldDB" id="A0A4U6VTT9"/>
<dbReference type="PANTHER" id="PTHR32212:SF248">
    <property type="entry name" value="F-BOX DOMAIN-CONTAINING PROTEIN"/>
    <property type="match status" value="1"/>
</dbReference>
<protein>
    <recommendedName>
        <fullName evidence="1">F-box domain-containing protein</fullName>
    </recommendedName>
</protein>
<organism evidence="2 3">
    <name type="scientific">Setaria viridis</name>
    <name type="common">Green bristlegrass</name>
    <name type="synonym">Setaria italica subsp. viridis</name>
    <dbReference type="NCBI Taxonomy" id="4556"/>
    <lineage>
        <taxon>Eukaryota</taxon>
        <taxon>Viridiplantae</taxon>
        <taxon>Streptophyta</taxon>
        <taxon>Embryophyta</taxon>
        <taxon>Tracheophyta</taxon>
        <taxon>Spermatophyta</taxon>
        <taxon>Magnoliopsida</taxon>
        <taxon>Liliopsida</taxon>
        <taxon>Poales</taxon>
        <taxon>Poaceae</taxon>
        <taxon>PACMAD clade</taxon>
        <taxon>Panicoideae</taxon>
        <taxon>Panicodae</taxon>
        <taxon>Paniceae</taxon>
        <taxon>Cenchrinae</taxon>
        <taxon>Setaria</taxon>
    </lineage>
</organism>
<gene>
    <name evidence="2" type="ORF">SEVIR_2G096600v2</name>
</gene>
<dbReference type="EMBL" id="CM016553">
    <property type="protein sequence ID" value="TKW31299.1"/>
    <property type="molecule type" value="Genomic_DNA"/>
</dbReference>
<dbReference type="OMA" id="WNHESSC"/>
<reference evidence="2" key="1">
    <citation type="submission" date="2019-03" db="EMBL/GenBank/DDBJ databases">
        <title>WGS assembly of Setaria viridis.</title>
        <authorList>
            <person name="Huang P."/>
            <person name="Jenkins J."/>
            <person name="Grimwood J."/>
            <person name="Barry K."/>
            <person name="Healey A."/>
            <person name="Mamidi S."/>
            <person name="Sreedasyam A."/>
            <person name="Shu S."/>
            <person name="Feldman M."/>
            <person name="Wu J."/>
            <person name="Yu Y."/>
            <person name="Chen C."/>
            <person name="Johnson J."/>
            <person name="Rokhsar D."/>
            <person name="Baxter I."/>
            <person name="Schmutz J."/>
            <person name="Brutnell T."/>
            <person name="Kellogg E."/>
        </authorList>
    </citation>
    <scope>NUCLEOTIDE SEQUENCE [LARGE SCALE GENOMIC DNA]</scope>
</reference>
<proteinExistence type="predicted"/>
<dbReference type="Proteomes" id="UP000298652">
    <property type="component" value="Chromosome 2"/>
</dbReference>
<evidence type="ECO:0000313" key="2">
    <source>
        <dbReference type="EMBL" id="TKW31299.1"/>
    </source>
</evidence>
<sequence>MGRPSGSARKEARIADGAGADRFTALPIELRAHIVSFLPYREIVQLSVLSRPWMHIHHYTPVVKLNLDEFLFFDDIMLDEGDEDALPGVVDDGLLVGLRVALRRRAQEGSGCTVDALRIAYAVDDRRMRRHADRIIALVDARRIRVTVPYNGRTSRDAWTLALPAAARYLDVAVFGHLSPAITGPGAAALLNLRLEHVVLREWPCLPSLRSLTLNAVTVEAPLPPGAWSPLLEYLSIFNSKIEQARVDIRLPLLKSLDLDLVDVSAHGDSIGSPFGDITVDAPRLEDLEVNCIAGCAAEYKSFTLRAPMLRYLYWHNQFAERVAIDVGSPGSVTAGKIQFEWNHESSCRELKSYKAQMMRMLEGLIPELSPERVADAARPHMTLDKYTVEGIDFVEDGKMIPEERLACDLDAIMSSLKD</sequence>
<keyword evidence="3" id="KW-1185">Reference proteome</keyword>
<dbReference type="Gramene" id="TKW31299">
    <property type="protein sequence ID" value="TKW31299"/>
    <property type="gene ID" value="SEVIR_2G096600v2"/>
</dbReference>
<accession>A0A4U6VTT9</accession>
<evidence type="ECO:0000259" key="1">
    <source>
        <dbReference type="Pfam" id="PF00646"/>
    </source>
</evidence>
<dbReference type="PANTHER" id="PTHR32212">
    <property type="entry name" value="CYCLIN-LIKE F-BOX"/>
    <property type="match status" value="1"/>
</dbReference>
<name>A0A4U6VTT9_SETVI</name>
<dbReference type="InterPro" id="IPR036047">
    <property type="entry name" value="F-box-like_dom_sf"/>
</dbReference>
<evidence type="ECO:0000313" key="3">
    <source>
        <dbReference type="Proteomes" id="UP000298652"/>
    </source>
</evidence>
<dbReference type="SUPFAM" id="SSF81383">
    <property type="entry name" value="F-box domain"/>
    <property type="match status" value="1"/>
</dbReference>
<feature type="domain" description="F-box" evidence="1">
    <location>
        <begin position="25"/>
        <end position="55"/>
    </location>
</feature>
<dbReference type="InterPro" id="IPR001810">
    <property type="entry name" value="F-box_dom"/>
</dbReference>
<dbReference type="Pfam" id="PF00646">
    <property type="entry name" value="F-box"/>
    <property type="match status" value="1"/>
</dbReference>